<comment type="caution">
    <text evidence="2">The sequence shown here is derived from an EMBL/GenBank/DDBJ whole genome shotgun (WGS) entry which is preliminary data.</text>
</comment>
<dbReference type="Proteomes" id="UP001412067">
    <property type="component" value="Unassembled WGS sequence"/>
</dbReference>
<proteinExistence type="predicted"/>
<evidence type="ECO:0000313" key="3">
    <source>
        <dbReference type="Proteomes" id="UP001412067"/>
    </source>
</evidence>
<name>A0ABR2LSK6_9ASPA</name>
<organism evidence="2 3">
    <name type="scientific">Platanthera guangdongensis</name>
    <dbReference type="NCBI Taxonomy" id="2320717"/>
    <lineage>
        <taxon>Eukaryota</taxon>
        <taxon>Viridiplantae</taxon>
        <taxon>Streptophyta</taxon>
        <taxon>Embryophyta</taxon>
        <taxon>Tracheophyta</taxon>
        <taxon>Spermatophyta</taxon>
        <taxon>Magnoliopsida</taxon>
        <taxon>Liliopsida</taxon>
        <taxon>Asparagales</taxon>
        <taxon>Orchidaceae</taxon>
        <taxon>Orchidoideae</taxon>
        <taxon>Orchideae</taxon>
        <taxon>Orchidinae</taxon>
        <taxon>Platanthera</taxon>
    </lineage>
</organism>
<protein>
    <recommendedName>
        <fullName evidence="4">Secreted protein</fullName>
    </recommendedName>
</protein>
<feature type="signal peptide" evidence="1">
    <location>
        <begin position="1"/>
        <end position="19"/>
    </location>
</feature>
<reference evidence="2 3" key="1">
    <citation type="journal article" date="2022" name="Nat. Plants">
        <title>Genomes of leafy and leafless Platanthera orchids illuminate the evolution of mycoheterotrophy.</title>
        <authorList>
            <person name="Li M.H."/>
            <person name="Liu K.W."/>
            <person name="Li Z."/>
            <person name="Lu H.C."/>
            <person name="Ye Q.L."/>
            <person name="Zhang D."/>
            <person name="Wang J.Y."/>
            <person name="Li Y.F."/>
            <person name="Zhong Z.M."/>
            <person name="Liu X."/>
            <person name="Yu X."/>
            <person name="Liu D.K."/>
            <person name="Tu X.D."/>
            <person name="Liu B."/>
            <person name="Hao Y."/>
            <person name="Liao X.Y."/>
            <person name="Jiang Y.T."/>
            <person name="Sun W.H."/>
            <person name="Chen J."/>
            <person name="Chen Y.Q."/>
            <person name="Ai Y."/>
            <person name="Zhai J.W."/>
            <person name="Wu S.S."/>
            <person name="Zhou Z."/>
            <person name="Hsiao Y.Y."/>
            <person name="Wu W.L."/>
            <person name="Chen Y.Y."/>
            <person name="Lin Y.F."/>
            <person name="Hsu J.L."/>
            <person name="Li C.Y."/>
            <person name="Wang Z.W."/>
            <person name="Zhao X."/>
            <person name="Zhong W.Y."/>
            <person name="Ma X.K."/>
            <person name="Ma L."/>
            <person name="Huang J."/>
            <person name="Chen G.Z."/>
            <person name="Huang M.Z."/>
            <person name="Huang L."/>
            <person name="Peng D.H."/>
            <person name="Luo Y.B."/>
            <person name="Zou S.Q."/>
            <person name="Chen S.P."/>
            <person name="Lan S."/>
            <person name="Tsai W.C."/>
            <person name="Van de Peer Y."/>
            <person name="Liu Z.J."/>
        </authorList>
    </citation>
    <scope>NUCLEOTIDE SEQUENCE [LARGE SCALE GENOMIC DNA]</scope>
    <source>
        <strain evidence="2">Lor288</strain>
    </source>
</reference>
<keyword evidence="1" id="KW-0732">Signal</keyword>
<accession>A0ABR2LSK6</accession>
<keyword evidence="3" id="KW-1185">Reference proteome</keyword>
<gene>
    <name evidence="2" type="ORF">KSP40_PGU004218</name>
</gene>
<evidence type="ECO:0008006" key="4">
    <source>
        <dbReference type="Google" id="ProtNLM"/>
    </source>
</evidence>
<sequence length="136" mass="14948">MASSPVFSALSLSAVVIFCGDVCEEEEKAEAPGLWPQAQNEKVGAEMRRTGLPLERKILIIWCYFDFFGATNIDTWPANINAHFFCLFEQAMAPQDSCPTMPVVCVYIGGVRDGVCGACDKSQILHFTIAIVNRNP</sequence>
<evidence type="ECO:0000313" key="2">
    <source>
        <dbReference type="EMBL" id="KAK8949890.1"/>
    </source>
</evidence>
<evidence type="ECO:0000256" key="1">
    <source>
        <dbReference type="SAM" id="SignalP"/>
    </source>
</evidence>
<dbReference type="EMBL" id="JBBWWR010000015">
    <property type="protein sequence ID" value="KAK8949890.1"/>
    <property type="molecule type" value="Genomic_DNA"/>
</dbReference>
<feature type="chain" id="PRO_5046819534" description="Secreted protein" evidence="1">
    <location>
        <begin position="20"/>
        <end position="136"/>
    </location>
</feature>